<comment type="caution">
    <text evidence="10">The sequence shown here is derived from an EMBL/GenBank/DDBJ whole genome shotgun (WGS) entry which is preliminary data.</text>
</comment>
<proteinExistence type="predicted"/>
<feature type="transmembrane region" description="Helical" evidence="8">
    <location>
        <begin position="101"/>
        <end position="119"/>
    </location>
</feature>
<evidence type="ECO:0000256" key="1">
    <source>
        <dbReference type="ARBA" id="ARBA00004651"/>
    </source>
</evidence>
<keyword evidence="11" id="KW-1185">Reference proteome</keyword>
<dbReference type="InterPro" id="IPR050171">
    <property type="entry name" value="MFS_Transporters"/>
</dbReference>
<feature type="transmembrane region" description="Helical" evidence="8">
    <location>
        <begin position="125"/>
        <end position="147"/>
    </location>
</feature>
<reference evidence="10 11" key="1">
    <citation type="submission" date="2020-07" db="EMBL/GenBank/DDBJ databases">
        <title>Sequencing the genomes of 1000 actinobacteria strains.</title>
        <authorList>
            <person name="Klenk H.-P."/>
        </authorList>
    </citation>
    <scope>NUCLEOTIDE SEQUENCE [LARGE SCALE GENOMIC DNA]</scope>
    <source>
        <strain evidence="10 11">DSM 23871</strain>
    </source>
</reference>
<dbReference type="Proteomes" id="UP000589620">
    <property type="component" value="Unassembled WGS sequence"/>
</dbReference>
<comment type="subcellular location">
    <subcellularLocation>
        <location evidence="1">Cell membrane</location>
        <topology evidence="1">Multi-pass membrane protein</topology>
    </subcellularLocation>
</comment>
<keyword evidence="5 8" id="KW-1133">Transmembrane helix</keyword>
<evidence type="ECO:0000256" key="4">
    <source>
        <dbReference type="ARBA" id="ARBA00022692"/>
    </source>
</evidence>
<feature type="transmembrane region" description="Helical" evidence="8">
    <location>
        <begin position="398"/>
        <end position="417"/>
    </location>
</feature>
<feature type="transmembrane region" description="Helical" evidence="8">
    <location>
        <begin position="168"/>
        <end position="188"/>
    </location>
</feature>
<feature type="transmembrane region" description="Helical" evidence="8">
    <location>
        <begin position="275"/>
        <end position="297"/>
    </location>
</feature>
<dbReference type="Gene3D" id="1.20.1250.20">
    <property type="entry name" value="MFS general substrate transporter like domains"/>
    <property type="match status" value="1"/>
</dbReference>
<evidence type="ECO:0000256" key="8">
    <source>
        <dbReference type="SAM" id="Phobius"/>
    </source>
</evidence>
<keyword evidence="2" id="KW-0813">Transport</keyword>
<feature type="region of interest" description="Disordered" evidence="7">
    <location>
        <begin position="1"/>
        <end position="21"/>
    </location>
</feature>
<evidence type="ECO:0000313" key="10">
    <source>
        <dbReference type="EMBL" id="NYD75027.1"/>
    </source>
</evidence>
<name>A0A852T1K4_9MICO</name>
<dbReference type="PANTHER" id="PTHR23517">
    <property type="entry name" value="RESISTANCE PROTEIN MDTM, PUTATIVE-RELATED-RELATED"/>
    <property type="match status" value="1"/>
</dbReference>
<evidence type="ECO:0000256" key="5">
    <source>
        <dbReference type="ARBA" id="ARBA00022989"/>
    </source>
</evidence>
<evidence type="ECO:0000256" key="2">
    <source>
        <dbReference type="ARBA" id="ARBA00022448"/>
    </source>
</evidence>
<feature type="compositionally biased region" description="Polar residues" evidence="7">
    <location>
        <begin position="1"/>
        <end position="16"/>
    </location>
</feature>
<dbReference type="Pfam" id="PF07690">
    <property type="entry name" value="MFS_1"/>
    <property type="match status" value="1"/>
</dbReference>
<feature type="transmembrane region" description="Helical" evidence="8">
    <location>
        <begin position="34"/>
        <end position="60"/>
    </location>
</feature>
<dbReference type="AlphaFoldDB" id="A0A852T1K4"/>
<accession>A0A852T1K4</accession>
<dbReference type="InterPro" id="IPR020846">
    <property type="entry name" value="MFS_dom"/>
</dbReference>
<keyword evidence="4 8" id="KW-0812">Transmembrane</keyword>
<dbReference type="InterPro" id="IPR011701">
    <property type="entry name" value="MFS"/>
</dbReference>
<evidence type="ECO:0000256" key="6">
    <source>
        <dbReference type="ARBA" id="ARBA00023136"/>
    </source>
</evidence>
<feature type="transmembrane region" description="Helical" evidence="8">
    <location>
        <begin position="66"/>
        <end position="89"/>
    </location>
</feature>
<evidence type="ECO:0000259" key="9">
    <source>
        <dbReference type="PROSITE" id="PS50850"/>
    </source>
</evidence>
<feature type="transmembrane region" description="Helical" evidence="8">
    <location>
        <begin position="366"/>
        <end position="392"/>
    </location>
</feature>
<keyword evidence="3" id="KW-1003">Cell membrane</keyword>
<dbReference type="GO" id="GO:0022857">
    <property type="term" value="F:transmembrane transporter activity"/>
    <property type="evidence" value="ECO:0007669"/>
    <property type="project" value="InterPro"/>
</dbReference>
<protein>
    <submittedName>
        <fullName evidence="10">MFS family permease</fullName>
    </submittedName>
</protein>
<feature type="transmembrane region" description="Helical" evidence="8">
    <location>
        <begin position="338"/>
        <end position="359"/>
    </location>
</feature>
<feature type="transmembrane region" description="Helical" evidence="8">
    <location>
        <begin position="194"/>
        <end position="214"/>
    </location>
</feature>
<feature type="domain" description="Major facilitator superfamily (MFS) profile" evidence="9">
    <location>
        <begin position="34"/>
        <end position="420"/>
    </location>
</feature>
<evidence type="ECO:0000256" key="3">
    <source>
        <dbReference type="ARBA" id="ARBA00022475"/>
    </source>
</evidence>
<gene>
    <name evidence="10" type="ORF">BJ963_002546</name>
</gene>
<organism evidence="10 11">
    <name type="scientific">Leifsonia soli</name>
    <dbReference type="NCBI Taxonomy" id="582665"/>
    <lineage>
        <taxon>Bacteria</taxon>
        <taxon>Bacillati</taxon>
        <taxon>Actinomycetota</taxon>
        <taxon>Actinomycetes</taxon>
        <taxon>Micrococcales</taxon>
        <taxon>Microbacteriaceae</taxon>
        <taxon>Leifsonia</taxon>
    </lineage>
</organism>
<dbReference type="EMBL" id="JACCBJ010000001">
    <property type="protein sequence ID" value="NYD75027.1"/>
    <property type="molecule type" value="Genomic_DNA"/>
</dbReference>
<dbReference type="PANTHER" id="PTHR23517:SF13">
    <property type="entry name" value="MAJOR FACILITATOR SUPERFAMILY MFS_1"/>
    <property type="match status" value="1"/>
</dbReference>
<sequence>MTSTLDSSAPTGSSPRLGTAPGRARRSFRLRHGAGFWVIAAAFLAVMAFSTVPTPLYAFYQARDGFPTWVVTVIFAAYAVGVIASLFLIGHLSDIAGRRRMVLIAVLVEIVSAALFLVWNDVTGLIVARTLSGIGVGALTASATAHLSELRAVARPDEGPATAGTVSTVVNTGGLALGPLIGGAFAQFLPEPLLLPYAVFLILLAVAAVAVALVPETVERAEERPAYRPQRISLPAEARGAFSAAAVAAFAGFAVFGLFTSLAPSVLVVTLHQTSHLLAGFVPFAVFAASAVSQIVFGRLSARAQLILALVLMLVGLAGLATGVLIASFAVFLVSGVLAGAGVGLQFRSAIAAAASLAAPERRGEVLAAIFLIAYIGLAVPVLLVGVALIVWPLVPVLVVFVAAVAALSVPAGLRMLRRA</sequence>
<dbReference type="SUPFAM" id="SSF103473">
    <property type="entry name" value="MFS general substrate transporter"/>
    <property type="match status" value="1"/>
</dbReference>
<dbReference type="RefSeq" id="WP_179457075.1">
    <property type="nucleotide sequence ID" value="NZ_BAAAPX010000001.1"/>
</dbReference>
<feature type="transmembrane region" description="Helical" evidence="8">
    <location>
        <begin position="241"/>
        <end position="263"/>
    </location>
</feature>
<keyword evidence="6 8" id="KW-0472">Membrane</keyword>
<dbReference type="PROSITE" id="PS50850">
    <property type="entry name" value="MFS"/>
    <property type="match status" value="1"/>
</dbReference>
<evidence type="ECO:0000256" key="7">
    <source>
        <dbReference type="SAM" id="MobiDB-lite"/>
    </source>
</evidence>
<evidence type="ECO:0000313" key="11">
    <source>
        <dbReference type="Proteomes" id="UP000589620"/>
    </source>
</evidence>
<dbReference type="GO" id="GO:0005886">
    <property type="term" value="C:plasma membrane"/>
    <property type="evidence" value="ECO:0007669"/>
    <property type="project" value="UniProtKB-SubCell"/>
</dbReference>
<dbReference type="InterPro" id="IPR036259">
    <property type="entry name" value="MFS_trans_sf"/>
</dbReference>
<feature type="transmembrane region" description="Helical" evidence="8">
    <location>
        <begin position="306"/>
        <end position="332"/>
    </location>
</feature>